<dbReference type="InterPro" id="IPR039261">
    <property type="entry name" value="FNR_nucleotide-bd"/>
</dbReference>
<dbReference type="InterPro" id="IPR017938">
    <property type="entry name" value="Riboflavin_synthase-like_b-brl"/>
</dbReference>
<gene>
    <name evidence="27" type="ORF">B1199_19810</name>
</gene>
<comment type="cofactor">
    <cofactor evidence="21">
        <name>[2Fe-2S] cluster</name>
        <dbReference type="ChEBI" id="CHEBI:190135"/>
    </cofactor>
</comment>
<evidence type="ECO:0000256" key="18">
    <source>
        <dbReference type="ARBA" id="ARBA00030024"/>
    </source>
</evidence>
<evidence type="ECO:0000256" key="14">
    <source>
        <dbReference type="ARBA" id="ARBA00023002"/>
    </source>
</evidence>
<evidence type="ECO:0000256" key="23">
    <source>
        <dbReference type="ARBA" id="ARBA00049433"/>
    </source>
</evidence>
<comment type="caution">
    <text evidence="27">The sequence shown here is derived from an EMBL/GenBank/DDBJ whole genome shotgun (WGS) entry which is preliminary data.</text>
</comment>
<dbReference type="Pfam" id="PF00042">
    <property type="entry name" value="Globin"/>
    <property type="match status" value="1"/>
</dbReference>
<evidence type="ECO:0000259" key="26">
    <source>
        <dbReference type="PROSITE" id="PS51384"/>
    </source>
</evidence>
<comment type="catalytic activity">
    <reaction evidence="23">
        <text>2 nitric oxide + NADPH + 2 O2 = 2 nitrate + NADP(+) + H(+)</text>
        <dbReference type="Rhea" id="RHEA:19465"/>
        <dbReference type="ChEBI" id="CHEBI:15378"/>
        <dbReference type="ChEBI" id="CHEBI:15379"/>
        <dbReference type="ChEBI" id="CHEBI:16480"/>
        <dbReference type="ChEBI" id="CHEBI:17632"/>
        <dbReference type="ChEBI" id="CHEBI:57783"/>
        <dbReference type="ChEBI" id="CHEBI:58349"/>
        <dbReference type="EC" id="1.14.12.17"/>
    </reaction>
</comment>
<dbReference type="EC" id="1.14.12.17" evidence="5"/>
<dbReference type="InterPro" id="IPR012292">
    <property type="entry name" value="Globin/Proto"/>
</dbReference>
<evidence type="ECO:0000256" key="4">
    <source>
        <dbReference type="ARBA" id="ARBA00008414"/>
    </source>
</evidence>
<evidence type="ECO:0000256" key="3">
    <source>
        <dbReference type="ARBA" id="ARBA00006401"/>
    </source>
</evidence>
<evidence type="ECO:0000313" key="28">
    <source>
        <dbReference type="Proteomes" id="UP000194841"/>
    </source>
</evidence>
<evidence type="ECO:0000259" key="25">
    <source>
        <dbReference type="PROSITE" id="PS01033"/>
    </source>
</evidence>
<dbReference type="SUPFAM" id="SSF63380">
    <property type="entry name" value="Riboflavin synthase domain-like"/>
    <property type="match status" value="1"/>
</dbReference>
<comment type="cofactor">
    <cofactor evidence="2">
        <name>FAD</name>
        <dbReference type="ChEBI" id="CHEBI:57692"/>
    </cofactor>
</comment>
<sequence length="394" mass="43953">MLSEQQLGLIKATIPVLESAGPALTAHFYQRLFSHHSQLQHIFNMSNQKSGRQQLALFEAIAAYAKNIENVSVLIGAVERIAQKHTSLNIQAEHYAIVGEHLLATLEELAPESFPQNVLAAWQSAYQVLAGIFIEREAQLYQERSNAAGGWRGPRAFKLIAKEVESELVTSFTFAPLDGLPVLDYVSGQYIGIEVKIPTAEFKEIRQYSLSQASNGQSYRISVKRENTPFIGVVSNYLHDELMLGDEVTLYPPSGEFFLVDRDAPVVLISAGVGITPMMAMLDTLAKQEYKFPVSFLHACNSLAQQSFAQNTQALCQQLNAGHYVWYQHEHVENARHGTMQLNAVPLPIELGDFYICGPIGFMQFAYQQLRELGVAASRIHYEVFGPHANIFDH</sequence>
<evidence type="ECO:0000256" key="12">
    <source>
        <dbReference type="ARBA" id="ARBA00022827"/>
    </source>
</evidence>
<evidence type="ECO:0000256" key="13">
    <source>
        <dbReference type="ARBA" id="ARBA00022857"/>
    </source>
</evidence>
<evidence type="ECO:0000256" key="24">
    <source>
        <dbReference type="RuleBase" id="RU000356"/>
    </source>
</evidence>
<dbReference type="Proteomes" id="UP000194841">
    <property type="component" value="Unassembled WGS sequence"/>
</dbReference>
<dbReference type="PANTHER" id="PTHR43396:SF3">
    <property type="entry name" value="FLAVOHEMOPROTEIN"/>
    <property type="match status" value="1"/>
</dbReference>
<evidence type="ECO:0000313" key="27">
    <source>
        <dbReference type="EMBL" id="OUL55954.1"/>
    </source>
</evidence>
<protein>
    <recommendedName>
        <fullName evidence="6">Flavohemoprotein</fullName>
        <ecNumber evidence="5">1.14.12.17</ecNumber>
    </recommendedName>
    <alternativeName>
        <fullName evidence="19">Flavohemoglobin</fullName>
    </alternativeName>
    <alternativeName>
        <fullName evidence="18">Hemoglobin-like protein</fullName>
    </alternativeName>
    <alternativeName>
        <fullName evidence="20">Nitric oxide dioxygenase</fullName>
    </alternativeName>
</protein>
<evidence type="ECO:0000256" key="1">
    <source>
        <dbReference type="ARBA" id="ARBA00001970"/>
    </source>
</evidence>
<dbReference type="AlphaFoldDB" id="A0A244CKR4"/>
<dbReference type="SUPFAM" id="SSF46458">
    <property type="entry name" value="Globin-like"/>
    <property type="match status" value="1"/>
</dbReference>
<dbReference type="InterPro" id="IPR008333">
    <property type="entry name" value="Cbr1-like_FAD-bd_dom"/>
</dbReference>
<feature type="domain" description="Globin" evidence="25">
    <location>
        <begin position="1"/>
        <end position="138"/>
    </location>
</feature>
<feature type="domain" description="FAD-binding FR-type" evidence="26">
    <location>
        <begin position="152"/>
        <end position="260"/>
    </location>
</feature>
<evidence type="ECO:0000256" key="22">
    <source>
        <dbReference type="ARBA" id="ARBA00048649"/>
    </source>
</evidence>
<evidence type="ECO:0000256" key="20">
    <source>
        <dbReference type="ARBA" id="ARBA00033187"/>
    </source>
</evidence>
<keyword evidence="14" id="KW-0560">Oxidoreductase</keyword>
<evidence type="ECO:0000256" key="17">
    <source>
        <dbReference type="ARBA" id="ARBA00025094"/>
    </source>
</evidence>
<evidence type="ECO:0000256" key="9">
    <source>
        <dbReference type="ARBA" id="ARBA00022621"/>
    </source>
</evidence>
<dbReference type="GO" id="GO:0005344">
    <property type="term" value="F:oxygen carrier activity"/>
    <property type="evidence" value="ECO:0007669"/>
    <property type="project" value="UniProtKB-KW"/>
</dbReference>
<dbReference type="Gene3D" id="2.40.30.10">
    <property type="entry name" value="Translation factors"/>
    <property type="match status" value="1"/>
</dbReference>
<evidence type="ECO:0000256" key="6">
    <source>
        <dbReference type="ARBA" id="ARBA00014637"/>
    </source>
</evidence>
<dbReference type="GO" id="GO:0008941">
    <property type="term" value="F:nitric oxide dioxygenase NAD(P)H activity"/>
    <property type="evidence" value="ECO:0007669"/>
    <property type="project" value="UniProtKB-EC"/>
</dbReference>
<comment type="similarity">
    <text evidence="4">Belongs to the globin family. Two-domain flavohemoproteins subfamily.</text>
</comment>
<name>A0A244CKR4_PSEDV</name>
<keyword evidence="27" id="KW-0223">Dioxygenase</keyword>
<keyword evidence="9 24" id="KW-0561">Oxygen transport</keyword>
<dbReference type="PRINTS" id="PR00409">
    <property type="entry name" value="PHDIOXRDTASE"/>
</dbReference>
<proteinExistence type="inferred from homology"/>
<keyword evidence="15" id="KW-0408">Iron</keyword>
<evidence type="ECO:0000256" key="11">
    <source>
        <dbReference type="ARBA" id="ARBA00022723"/>
    </source>
</evidence>
<evidence type="ECO:0000256" key="15">
    <source>
        <dbReference type="ARBA" id="ARBA00023004"/>
    </source>
</evidence>
<dbReference type="GO" id="GO:0071500">
    <property type="term" value="P:cellular response to nitrosative stress"/>
    <property type="evidence" value="ECO:0007669"/>
    <property type="project" value="TreeGrafter"/>
</dbReference>
<evidence type="ECO:0000256" key="7">
    <source>
        <dbReference type="ARBA" id="ARBA00022575"/>
    </source>
</evidence>
<dbReference type="GO" id="GO:0009636">
    <property type="term" value="P:response to toxic substance"/>
    <property type="evidence" value="ECO:0007669"/>
    <property type="project" value="UniProtKB-KW"/>
</dbReference>
<keyword evidence="13" id="KW-0521">NADP</keyword>
<dbReference type="InterPro" id="IPR009050">
    <property type="entry name" value="Globin-like_sf"/>
</dbReference>
<evidence type="ECO:0000256" key="10">
    <source>
        <dbReference type="ARBA" id="ARBA00022630"/>
    </source>
</evidence>
<keyword evidence="12" id="KW-0274">FAD</keyword>
<dbReference type="FunFam" id="2.40.30.10:FF:000034">
    <property type="entry name" value="Flavohemoprotein"/>
    <property type="match status" value="1"/>
</dbReference>
<dbReference type="InterPro" id="IPR000971">
    <property type="entry name" value="Globin"/>
</dbReference>
<keyword evidence="28" id="KW-1185">Reference proteome</keyword>
<accession>A0A244CKR4</accession>
<keyword evidence="24" id="KW-0813">Transport</keyword>
<dbReference type="Pfam" id="PF00175">
    <property type="entry name" value="NAD_binding_1"/>
    <property type="match status" value="1"/>
</dbReference>
<dbReference type="PROSITE" id="PS01033">
    <property type="entry name" value="GLOBIN"/>
    <property type="match status" value="1"/>
</dbReference>
<dbReference type="SUPFAM" id="SSF52343">
    <property type="entry name" value="Ferredoxin reductase-like, C-terminal NADP-linked domain"/>
    <property type="match status" value="1"/>
</dbReference>
<dbReference type="RefSeq" id="WP_086745874.1">
    <property type="nucleotide sequence ID" value="NZ_MWPV01000008.1"/>
</dbReference>
<evidence type="ECO:0000256" key="2">
    <source>
        <dbReference type="ARBA" id="ARBA00001974"/>
    </source>
</evidence>
<dbReference type="InterPro" id="IPR017927">
    <property type="entry name" value="FAD-bd_FR_type"/>
</dbReference>
<dbReference type="PANTHER" id="PTHR43396">
    <property type="entry name" value="FLAVOHEMOPROTEIN"/>
    <property type="match status" value="1"/>
</dbReference>
<evidence type="ECO:0000256" key="16">
    <source>
        <dbReference type="ARBA" id="ARBA00023027"/>
    </source>
</evidence>
<reference evidence="27 28" key="1">
    <citation type="submission" date="2017-02" db="EMBL/GenBank/DDBJ databases">
        <title>Pseudoalteromonas ulvae TC14 Genome.</title>
        <authorList>
            <person name="Molmeret M."/>
        </authorList>
    </citation>
    <scope>NUCLEOTIDE SEQUENCE [LARGE SCALE GENOMIC DNA]</scope>
    <source>
        <strain evidence="27">TC14</strain>
    </source>
</reference>
<dbReference type="GO" id="GO:0046872">
    <property type="term" value="F:metal ion binding"/>
    <property type="evidence" value="ECO:0007669"/>
    <property type="project" value="UniProtKB-KW"/>
</dbReference>
<evidence type="ECO:0000256" key="21">
    <source>
        <dbReference type="ARBA" id="ARBA00034078"/>
    </source>
</evidence>
<dbReference type="Gene3D" id="3.40.50.80">
    <property type="entry name" value="Nucleotide-binding domain of ferredoxin-NADP reductase (FNR) module"/>
    <property type="match status" value="1"/>
</dbReference>
<dbReference type="NCBIfam" id="NF009805">
    <property type="entry name" value="PRK13289.1"/>
    <property type="match status" value="1"/>
</dbReference>
<comment type="similarity">
    <text evidence="3">In the C-terminal section; belongs to the flavoprotein pyridine nucleotide cytochrome reductase family.</text>
</comment>
<comment type="function">
    <text evidence="17">Is involved in NO detoxification in an aerobic process, termed nitric oxide dioxygenase (NOD) reaction that utilizes O(2) and NAD(P)H to convert NO to nitrate, which protects the bacterium from various noxious nitrogen compounds. Therefore, plays a central role in the inducible response to nitrosative stress.</text>
</comment>
<dbReference type="EMBL" id="MWPV01000008">
    <property type="protein sequence ID" value="OUL55954.1"/>
    <property type="molecule type" value="Genomic_DNA"/>
</dbReference>
<dbReference type="CDD" id="cd06184">
    <property type="entry name" value="flavohem_like_fad_nad_binding"/>
    <property type="match status" value="1"/>
</dbReference>
<evidence type="ECO:0000256" key="19">
    <source>
        <dbReference type="ARBA" id="ARBA00030929"/>
    </source>
</evidence>
<comment type="cofactor">
    <cofactor evidence="1">
        <name>heme b</name>
        <dbReference type="ChEBI" id="CHEBI:60344"/>
    </cofactor>
</comment>
<keyword evidence="16" id="KW-0520">NAD</keyword>
<dbReference type="GO" id="GO:0019825">
    <property type="term" value="F:oxygen binding"/>
    <property type="evidence" value="ECO:0007669"/>
    <property type="project" value="InterPro"/>
</dbReference>
<evidence type="ECO:0000256" key="5">
    <source>
        <dbReference type="ARBA" id="ARBA00012229"/>
    </source>
</evidence>
<keyword evidence="8 24" id="KW-0349">Heme</keyword>
<dbReference type="FunFam" id="1.10.490.10:FF:000003">
    <property type="entry name" value="Flavohemoprotein"/>
    <property type="match status" value="1"/>
</dbReference>
<dbReference type="Gene3D" id="1.10.490.10">
    <property type="entry name" value="Globins"/>
    <property type="match status" value="1"/>
</dbReference>
<dbReference type="OrthoDB" id="9801223at2"/>
<comment type="catalytic activity">
    <reaction evidence="22">
        <text>2 nitric oxide + NADH + 2 O2 = 2 nitrate + NAD(+) + H(+)</text>
        <dbReference type="Rhea" id="RHEA:19469"/>
        <dbReference type="ChEBI" id="CHEBI:15378"/>
        <dbReference type="ChEBI" id="CHEBI:15379"/>
        <dbReference type="ChEBI" id="CHEBI:16480"/>
        <dbReference type="ChEBI" id="CHEBI:17632"/>
        <dbReference type="ChEBI" id="CHEBI:57540"/>
        <dbReference type="ChEBI" id="CHEBI:57945"/>
        <dbReference type="EC" id="1.14.12.17"/>
    </reaction>
</comment>
<dbReference type="GO" id="GO:0020037">
    <property type="term" value="F:heme binding"/>
    <property type="evidence" value="ECO:0007669"/>
    <property type="project" value="InterPro"/>
</dbReference>
<dbReference type="GO" id="GO:0071949">
    <property type="term" value="F:FAD binding"/>
    <property type="evidence" value="ECO:0007669"/>
    <property type="project" value="TreeGrafter"/>
</dbReference>
<dbReference type="InterPro" id="IPR001433">
    <property type="entry name" value="OxRdtase_FAD/NAD-bd"/>
</dbReference>
<organism evidence="27 28">
    <name type="scientific">Pseudoalteromonas ulvae</name>
    <dbReference type="NCBI Taxonomy" id="107327"/>
    <lineage>
        <taxon>Bacteria</taxon>
        <taxon>Pseudomonadati</taxon>
        <taxon>Pseudomonadota</taxon>
        <taxon>Gammaproteobacteria</taxon>
        <taxon>Alteromonadales</taxon>
        <taxon>Pseudoalteromonadaceae</taxon>
        <taxon>Pseudoalteromonas</taxon>
    </lineage>
</organism>
<dbReference type="GO" id="GO:0046210">
    <property type="term" value="P:nitric oxide catabolic process"/>
    <property type="evidence" value="ECO:0007669"/>
    <property type="project" value="TreeGrafter"/>
</dbReference>
<dbReference type="Pfam" id="PF00970">
    <property type="entry name" value="FAD_binding_6"/>
    <property type="match status" value="1"/>
</dbReference>
<evidence type="ECO:0000256" key="8">
    <source>
        <dbReference type="ARBA" id="ARBA00022617"/>
    </source>
</evidence>
<keyword evidence="10" id="KW-0285">Flavoprotein</keyword>
<dbReference type="PROSITE" id="PS51384">
    <property type="entry name" value="FAD_FR"/>
    <property type="match status" value="1"/>
</dbReference>
<keyword evidence="11" id="KW-0479">Metal-binding</keyword>
<keyword evidence="7" id="KW-0216">Detoxification</keyword>